<dbReference type="GO" id="GO:0005975">
    <property type="term" value="P:carbohydrate metabolic process"/>
    <property type="evidence" value="ECO:0007669"/>
    <property type="project" value="InterPro"/>
</dbReference>
<dbReference type="InterPro" id="IPR002509">
    <property type="entry name" value="NODB_dom"/>
</dbReference>
<dbReference type="EMBL" id="VCGU01000010">
    <property type="protein sequence ID" value="TRY68619.1"/>
    <property type="molecule type" value="Genomic_DNA"/>
</dbReference>
<dbReference type="GO" id="GO:0016020">
    <property type="term" value="C:membrane"/>
    <property type="evidence" value="ECO:0007669"/>
    <property type="project" value="TreeGrafter"/>
</dbReference>
<dbReference type="GO" id="GO:0046872">
    <property type="term" value="F:metal ion binding"/>
    <property type="evidence" value="ECO:0007669"/>
    <property type="project" value="UniProtKB-KW"/>
</dbReference>
<dbReference type="PANTHER" id="PTHR10587:SF133">
    <property type="entry name" value="CHITIN DEACETYLASE 1-RELATED"/>
    <property type="match status" value="1"/>
</dbReference>
<keyword evidence="1" id="KW-0479">Metal-binding</keyword>
<evidence type="ECO:0000256" key="2">
    <source>
        <dbReference type="ARBA" id="ARBA00022801"/>
    </source>
</evidence>
<dbReference type="InterPro" id="IPR011330">
    <property type="entry name" value="Glyco_hydro/deAcase_b/a-brl"/>
</dbReference>
<protein>
    <recommendedName>
        <fullName evidence="4">NodB homology domain-containing protein</fullName>
    </recommendedName>
</protein>
<feature type="domain" description="NodB homology" evidence="4">
    <location>
        <begin position="24"/>
        <end position="102"/>
    </location>
</feature>
<accession>A0A553NT68</accession>
<feature type="signal peptide" evidence="3">
    <location>
        <begin position="1"/>
        <end position="16"/>
    </location>
</feature>
<comment type="caution">
    <text evidence="5">The sequence shown here is derived from an EMBL/GenBank/DDBJ whole genome shotgun (WGS) entry which is preliminary data.</text>
</comment>
<evidence type="ECO:0000313" key="6">
    <source>
        <dbReference type="Proteomes" id="UP000318571"/>
    </source>
</evidence>
<dbReference type="GO" id="GO:0004099">
    <property type="term" value="F:chitin deacetylase activity"/>
    <property type="evidence" value="ECO:0007669"/>
    <property type="project" value="UniProtKB-ARBA"/>
</dbReference>
<dbReference type="PANTHER" id="PTHR10587">
    <property type="entry name" value="GLYCOSYL TRANSFERASE-RELATED"/>
    <property type="match status" value="1"/>
</dbReference>
<keyword evidence="2" id="KW-0378">Hydrolase</keyword>
<keyword evidence="6" id="KW-1185">Reference proteome</keyword>
<proteinExistence type="predicted"/>
<reference evidence="5 6" key="1">
    <citation type="journal article" date="2018" name="Nat. Ecol. Evol.">
        <title>Genomic signatures of mitonuclear coevolution across populations of Tigriopus californicus.</title>
        <authorList>
            <person name="Barreto F.S."/>
            <person name="Watson E.T."/>
            <person name="Lima T.G."/>
            <person name="Willett C.S."/>
            <person name="Edmands S."/>
            <person name="Li W."/>
            <person name="Burton R.S."/>
        </authorList>
    </citation>
    <scope>NUCLEOTIDE SEQUENCE [LARGE SCALE GENOMIC DNA]</scope>
    <source>
        <strain evidence="5 6">San Diego</strain>
    </source>
</reference>
<dbReference type="Gene3D" id="3.20.20.370">
    <property type="entry name" value="Glycoside hydrolase/deacetylase"/>
    <property type="match status" value="1"/>
</dbReference>
<dbReference type="Pfam" id="PF01522">
    <property type="entry name" value="Polysacc_deac_1"/>
    <property type="match status" value="1"/>
</dbReference>
<feature type="chain" id="PRO_5021797465" description="NodB homology domain-containing protein" evidence="3">
    <location>
        <begin position="17"/>
        <end position="291"/>
    </location>
</feature>
<sequence>MNVLAVFLAVATLAHAEDLSTTATSNQKYIYFTSDGGPNGGTPHVLDAALEADIKMTFFVNAENLDLSSWNPRLEHLNQKSIQRMVFEGHAMGDLSFNHMVHNSDEGQSNPINTYRNISDIDYFGAMNVRPLVRFFTGKKIERQQFGRVVITMSKLVRLPHTDHWRVNMTNGDVIKHNCHACTLPKASNDIAIEIADELYNRGRSVFGWDVEWQSNWGRGLSTTYQEFMEKVVKFKKGFLATKGGPNKLVVLTHDHGFINNREDAEQYVSFFKAAKAAGFEFRTLDTFHSD</sequence>
<evidence type="ECO:0000313" key="5">
    <source>
        <dbReference type="EMBL" id="TRY68619.1"/>
    </source>
</evidence>
<keyword evidence="3" id="KW-0732">Signal</keyword>
<organism evidence="5 6">
    <name type="scientific">Tigriopus californicus</name>
    <name type="common">Marine copepod</name>
    <dbReference type="NCBI Taxonomy" id="6832"/>
    <lineage>
        <taxon>Eukaryota</taxon>
        <taxon>Metazoa</taxon>
        <taxon>Ecdysozoa</taxon>
        <taxon>Arthropoda</taxon>
        <taxon>Crustacea</taxon>
        <taxon>Multicrustacea</taxon>
        <taxon>Hexanauplia</taxon>
        <taxon>Copepoda</taxon>
        <taxon>Harpacticoida</taxon>
        <taxon>Harpacticidae</taxon>
        <taxon>Tigriopus</taxon>
    </lineage>
</organism>
<dbReference type="Proteomes" id="UP000318571">
    <property type="component" value="Chromosome 1"/>
</dbReference>
<dbReference type="AlphaFoldDB" id="A0A553NT68"/>
<evidence type="ECO:0000256" key="3">
    <source>
        <dbReference type="SAM" id="SignalP"/>
    </source>
</evidence>
<dbReference type="InterPro" id="IPR050248">
    <property type="entry name" value="Polysacc_deacetylase_ArnD"/>
</dbReference>
<dbReference type="SUPFAM" id="SSF88713">
    <property type="entry name" value="Glycoside hydrolase/deacetylase"/>
    <property type="match status" value="1"/>
</dbReference>
<evidence type="ECO:0000256" key="1">
    <source>
        <dbReference type="ARBA" id="ARBA00022723"/>
    </source>
</evidence>
<name>A0A553NT68_TIGCA</name>
<gene>
    <name evidence="5" type="ORF">TCAL_14253</name>
</gene>
<evidence type="ECO:0000259" key="4">
    <source>
        <dbReference type="Pfam" id="PF01522"/>
    </source>
</evidence>